<comment type="caution">
    <text evidence="2">The sequence shown here is derived from an EMBL/GenBank/DDBJ whole genome shotgun (WGS) entry which is preliminary data.</text>
</comment>
<evidence type="ECO:0000313" key="2">
    <source>
        <dbReference type="EMBL" id="RZT79558.1"/>
    </source>
</evidence>
<dbReference type="OrthoDB" id="4546548at2"/>
<dbReference type="Proteomes" id="UP000293781">
    <property type="component" value="Unassembled WGS sequence"/>
</dbReference>
<gene>
    <name evidence="2" type="ORF">EV382_2772</name>
</gene>
<protein>
    <submittedName>
        <fullName evidence="2">Transposase</fullName>
    </submittedName>
</protein>
<name>A0A4Q7UGR3_9ACTN</name>
<accession>A0A4Q7UGR3</accession>
<sequence length="126" mass="14910">MNSLKQTRPELVHHLVPDALWELFRQIVPVTVVRRPQGGGRRRADDRQVLAAIVYVARTDRAWRQIPESFGVSWPTVYRRFAEWRQAQVWTRLLQLVAERHHDNDEFNWARRVIGAVYSRAARDGR</sequence>
<feature type="domain" description="Insertion element IS402-like" evidence="1">
    <location>
        <begin position="17"/>
        <end position="93"/>
    </location>
</feature>
<dbReference type="InterPro" id="IPR025161">
    <property type="entry name" value="IS402-like_dom"/>
</dbReference>
<keyword evidence="3" id="KW-1185">Reference proteome</keyword>
<dbReference type="AlphaFoldDB" id="A0A4Q7UGR3"/>
<evidence type="ECO:0000259" key="1">
    <source>
        <dbReference type="Pfam" id="PF13340"/>
    </source>
</evidence>
<proteinExistence type="predicted"/>
<dbReference type="EMBL" id="SHKK01000001">
    <property type="protein sequence ID" value="RZT79558.1"/>
    <property type="molecule type" value="Genomic_DNA"/>
</dbReference>
<dbReference type="Pfam" id="PF13340">
    <property type="entry name" value="DUF4096"/>
    <property type="match status" value="1"/>
</dbReference>
<dbReference type="InterPro" id="IPR052909">
    <property type="entry name" value="Transposase_6_like"/>
</dbReference>
<dbReference type="PANTHER" id="PTHR46637">
    <property type="entry name" value="TIS1421-TRANSPOSASE PROTEIN A"/>
    <property type="match status" value="1"/>
</dbReference>
<evidence type="ECO:0000313" key="3">
    <source>
        <dbReference type="Proteomes" id="UP000293781"/>
    </source>
</evidence>
<dbReference type="PANTHER" id="PTHR46637:SF1">
    <property type="entry name" value="BLL5188 PROTEIN"/>
    <property type="match status" value="1"/>
</dbReference>
<reference evidence="2 3" key="1">
    <citation type="submission" date="2019-02" db="EMBL/GenBank/DDBJ databases">
        <title>Sequencing the genomes of 1000 actinobacteria strains.</title>
        <authorList>
            <person name="Klenk H.-P."/>
        </authorList>
    </citation>
    <scope>NUCLEOTIDE SEQUENCE [LARGE SCALE GENOMIC DNA]</scope>
    <source>
        <strain evidence="2 3">DSM 45888</strain>
    </source>
</reference>
<dbReference type="RefSeq" id="WP_130402059.1">
    <property type="nucleotide sequence ID" value="NZ_SHKK01000001.1"/>
</dbReference>
<organism evidence="2 3">
    <name type="scientific">Micromonospora violae</name>
    <dbReference type="NCBI Taxonomy" id="1278207"/>
    <lineage>
        <taxon>Bacteria</taxon>
        <taxon>Bacillati</taxon>
        <taxon>Actinomycetota</taxon>
        <taxon>Actinomycetes</taxon>
        <taxon>Micromonosporales</taxon>
        <taxon>Micromonosporaceae</taxon>
        <taxon>Micromonospora</taxon>
    </lineage>
</organism>